<dbReference type="EMBL" id="BAMD01000080">
    <property type="protein sequence ID" value="GAF05340.1"/>
    <property type="molecule type" value="Genomic_DNA"/>
</dbReference>
<evidence type="ECO:0000313" key="3">
    <source>
        <dbReference type="Proteomes" id="UP000019402"/>
    </source>
</evidence>
<organism evidence="2 3">
    <name type="scientific">Saccharicrinis fermentans DSM 9555 = JCM 21142</name>
    <dbReference type="NCBI Taxonomy" id="869213"/>
    <lineage>
        <taxon>Bacteria</taxon>
        <taxon>Pseudomonadati</taxon>
        <taxon>Bacteroidota</taxon>
        <taxon>Bacteroidia</taxon>
        <taxon>Marinilabiliales</taxon>
        <taxon>Marinilabiliaceae</taxon>
        <taxon>Saccharicrinis</taxon>
    </lineage>
</organism>
<evidence type="ECO:0000313" key="2">
    <source>
        <dbReference type="EMBL" id="GAF05340.1"/>
    </source>
</evidence>
<keyword evidence="3" id="KW-1185">Reference proteome</keyword>
<proteinExistence type="predicted"/>
<dbReference type="STRING" id="869213.GCA_000517085_02642"/>
<comment type="caution">
    <text evidence="2">The sequence shown here is derived from an EMBL/GenBank/DDBJ whole genome shotgun (WGS) entry which is preliminary data.</text>
</comment>
<sequence length="147" mass="16872">MPEIIKNQMKLFRKLTQAGVAETLKEGTKLIDEIFTTKEEKLQGKMELFKMAVADRDSARTMYANDSWLQKMFAIFFLAAWCGLTFVMLNYFVFQTIELQDWQIAFISSINGGISTKLSTIIDFLFGGSVSAVNNIKLKNRRKHENI</sequence>
<keyword evidence="1" id="KW-1133">Transmembrane helix</keyword>
<name>W7Y3B8_9BACT</name>
<gene>
    <name evidence="2" type="ORF">JCM21142_104071</name>
</gene>
<keyword evidence="1" id="KW-0472">Membrane</keyword>
<keyword evidence="1" id="KW-0812">Transmembrane</keyword>
<dbReference type="Proteomes" id="UP000019402">
    <property type="component" value="Unassembled WGS sequence"/>
</dbReference>
<feature type="transmembrane region" description="Helical" evidence="1">
    <location>
        <begin position="114"/>
        <end position="133"/>
    </location>
</feature>
<protein>
    <submittedName>
        <fullName evidence="2">Uncharacterized protein</fullName>
    </submittedName>
</protein>
<accession>W7Y3B8</accession>
<evidence type="ECO:0000256" key="1">
    <source>
        <dbReference type="SAM" id="Phobius"/>
    </source>
</evidence>
<dbReference type="AlphaFoldDB" id="W7Y3B8"/>
<reference evidence="2 3" key="1">
    <citation type="journal article" date="2014" name="Genome Announc.">
        <title>Draft Genome Sequence of Cytophaga fermentans JCM 21142T, a Facultative Anaerobe Isolated from Marine Mud.</title>
        <authorList>
            <person name="Starns D."/>
            <person name="Oshima K."/>
            <person name="Suda W."/>
            <person name="Iino T."/>
            <person name="Yuki M."/>
            <person name="Inoue J."/>
            <person name="Kitamura K."/>
            <person name="Iida T."/>
            <person name="Darby A."/>
            <person name="Hattori M."/>
            <person name="Ohkuma M."/>
        </authorList>
    </citation>
    <scope>NUCLEOTIDE SEQUENCE [LARGE SCALE GENOMIC DNA]</scope>
    <source>
        <strain evidence="2 3">JCM 21142</strain>
    </source>
</reference>
<feature type="transmembrane region" description="Helical" evidence="1">
    <location>
        <begin position="72"/>
        <end position="94"/>
    </location>
</feature>